<evidence type="ECO:0000256" key="1">
    <source>
        <dbReference type="SAM" id="MobiDB-lite"/>
    </source>
</evidence>
<evidence type="ECO:0000313" key="3">
    <source>
        <dbReference type="Proteomes" id="UP000275078"/>
    </source>
</evidence>
<organism evidence="2 3">
    <name type="scientific">Ascobolus immersus RN42</name>
    <dbReference type="NCBI Taxonomy" id="1160509"/>
    <lineage>
        <taxon>Eukaryota</taxon>
        <taxon>Fungi</taxon>
        <taxon>Dikarya</taxon>
        <taxon>Ascomycota</taxon>
        <taxon>Pezizomycotina</taxon>
        <taxon>Pezizomycetes</taxon>
        <taxon>Pezizales</taxon>
        <taxon>Ascobolaceae</taxon>
        <taxon>Ascobolus</taxon>
    </lineage>
</organism>
<keyword evidence="3" id="KW-1185">Reference proteome</keyword>
<accession>A0A3N4HYF1</accession>
<name>A0A3N4HYF1_ASCIM</name>
<dbReference type="AlphaFoldDB" id="A0A3N4HYF1"/>
<sequence>MEGLDKPAAVSTTTPRVRRVDLNRPCFLSVDVHLAFLAFARRNGEDGTIAFYSEPLIQLYYEGYFHPSAHWPSYGYILPRPFYRIVDEYVSFYISTFQPYFMALPWGKLWQATPDYKRSRDCSLDLRIALNDLIILKLGDRNESSTTGSEADDAEYSTGSFSVAGSGRMPEYGSRAQQNAEFAEGDGETRPDFDNAEFVKAIWEEYMAPEAKKPEKIPVVPSKHVLSTRWERGLLRDGQVQLVTVVIRVLLHRLRTLIQAETTHEAVRVIGILREIEWARRILEQLLTSSTFRSERLEALLVKHLVDGQEANMVVVRKLDDIQHAADGASHRYLRTLVKLLQLEQRDAEN</sequence>
<protein>
    <submittedName>
        <fullName evidence="2">Uncharacterized protein</fullName>
    </submittedName>
</protein>
<gene>
    <name evidence="2" type="ORF">BJ508DRAFT_416430</name>
</gene>
<feature type="region of interest" description="Disordered" evidence="1">
    <location>
        <begin position="170"/>
        <end position="192"/>
    </location>
</feature>
<dbReference type="EMBL" id="ML119708">
    <property type="protein sequence ID" value="RPA78699.1"/>
    <property type="molecule type" value="Genomic_DNA"/>
</dbReference>
<reference evidence="2 3" key="1">
    <citation type="journal article" date="2018" name="Nat. Ecol. Evol.">
        <title>Pezizomycetes genomes reveal the molecular basis of ectomycorrhizal truffle lifestyle.</title>
        <authorList>
            <person name="Murat C."/>
            <person name="Payen T."/>
            <person name="Noel B."/>
            <person name="Kuo A."/>
            <person name="Morin E."/>
            <person name="Chen J."/>
            <person name="Kohler A."/>
            <person name="Krizsan K."/>
            <person name="Balestrini R."/>
            <person name="Da Silva C."/>
            <person name="Montanini B."/>
            <person name="Hainaut M."/>
            <person name="Levati E."/>
            <person name="Barry K.W."/>
            <person name="Belfiori B."/>
            <person name="Cichocki N."/>
            <person name="Clum A."/>
            <person name="Dockter R.B."/>
            <person name="Fauchery L."/>
            <person name="Guy J."/>
            <person name="Iotti M."/>
            <person name="Le Tacon F."/>
            <person name="Lindquist E.A."/>
            <person name="Lipzen A."/>
            <person name="Malagnac F."/>
            <person name="Mello A."/>
            <person name="Molinier V."/>
            <person name="Miyauchi S."/>
            <person name="Poulain J."/>
            <person name="Riccioni C."/>
            <person name="Rubini A."/>
            <person name="Sitrit Y."/>
            <person name="Splivallo R."/>
            <person name="Traeger S."/>
            <person name="Wang M."/>
            <person name="Zifcakova L."/>
            <person name="Wipf D."/>
            <person name="Zambonelli A."/>
            <person name="Paolocci F."/>
            <person name="Nowrousian M."/>
            <person name="Ottonello S."/>
            <person name="Baldrian P."/>
            <person name="Spatafora J.W."/>
            <person name="Henrissat B."/>
            <person name="Nagy L.G."/>
            <person name="Aury J.M."/>
            <person name="Wincker P."/>
            <person name="Grigoriev I.V."/>
            <person name="Bonfante P."/>
            <person name="Martin F.M."/>
        </authorList>
    </citation>
    <scope>NUCLEOTIDE SEQUENCE [LARGE SCALE GENOMIC DNA]</scope>
    <source>
        <strain evidence="2 3">RN42</strain>
    </source>
</reference>
<evidence type="ECO:0000313" key="2">
    <source>
        <dbReference type="EMBL" id="RPA78699.1"/>
    </source>
</evidence>
<dbReference type="Proteomes" id="UP000275078">
    <property type="component" value="Unassembled WGS sequence"/>
</dbReference>
<proteinExistence type="predicted"/>